<protein>
    <submittedName>
        <fullName evidence="5">Transcriptional regulator, HxlR family</fullName>
    </submittedName>
</protein>
<keyword evidence="1" id="KW-0805">Transcription regulation</keyword>
<evidence type="ECO:0000256" key="3">
    <source>
        <dbReference type="ARBA" id="ARBA00023163"/>
    </source>
</evidence>
<dbReference type="AlphaFoldDB" id="A0A1H0JY78"/>
<dbReference type="InterPro" id="IPR036390">
    <property type="entry name" value="WH_DNA-bd_sf"/>
</dbReference>
<name>A0A1H0JY78_9ACTN</name>
<dbReference type="GO" id="GO:0003677">
    <property type="term" value="F:DNA binding"/>
    <property type="evidence" value="ECO:0007669"/>
    <property type="project" value="UniProtKB-KW"/>
</dbReference>
<dbReference type="OrthoDB" id="9792527at2"/>
<dbReference type="InterPro" id="IPR002577">
    <property type="entry name" value="HTH_HxlR"/>
</dbReference>
<evidence type="ECO:0000256" key="2">
    <source>
        <dbReference type="ARBA" id="ARBA00023125"/>
    </source>
</evidence>
<dbReference type="Gene3D" id="1.10.10.10">
    <property type="entry name" value="Winged helix-like DNA-binding domain superfamily/Winged helix DNA-binding domain"/>
    <property type="match status" value="1"/>
</dbReference>
<evidence type="ECO:0000313" key="6">
    <source>
        <dbReference type="Proteomes" id="UP000199341"/>
    </source>
</evidence>
<accession>A0A1H0JY78</accession>
<dbReference type="SUPFAM" id="SSF46785">
    <property type="entry name" value="Winged helix' DNA-binding domain"/>
    <property type="match status" value="1"/>
</dbReference>
<evidence type="ECO:0000259" key="4">
    <source>
        <dbReference type="PROSITE" id="PS51118"/>
    </source>
</evidence>
<feature type="domain" description="HTH hxlR-type" evidence="4">
    <location>
        <begin position="16"/>
        <end position="113"/>
    </location>
</feature>
<dbReference type="Proteomes" id="UP000199341">
    <property type="component" value="Unassembled WGS sequence"/>
</dbReference>
<keyword evidence="2" id="KW-0238">DNA-binding</keyword>
<organism evidence="5 6">
    <name type="scientific">Actinacidiphila guanduensis</name>
    <dbReference type="NCBI Taxonomy" id="310781"/>
    <lineage>
        <taxon>Bacteria</taxon>
        <taxon>Bacillati</taxon>
        <taxon>Actinomycetota</taxon>
        <taxon>Actinomycetes</taxon>
        <taxon>Kitasatosporales</taxon>
        <taxon>Streptomycetaceae</taxon>
        <taxon>Actinacidiphila</taxon>
    </lineage>
</organism>
<dbReference type="Pfam" id="PF01638">
    <property type="entry name" value="HxlR"/>
    <property type="match status" value="1"/>
</dbReference>
<evidence type="ECO:0000256" key="1">
    <source>
        <dbReference type="ARBA" id="ARBA00023015"/>
    </source>
</evidence>
<dbReference type="RefSeq" id="WP_093786299.1">
    <property type="nucleotide sequence ID" value="NZ_FNIE01000010.1"/>
</dbReference>
<dbReference type="PANTHER" id="PTHR33204">
    <property type="entry name" value="TRANSCRIPTIONAL REGULATOR, MARR FAMILY"/>
    <property type="match status" value="1"/>
</dbReference>
<dbReference type="PROSITE" id="PS51118">
    <property type="entry name" value="HTH_HXLR"/>
    <property type="match status" value="1"/>
</dbReference>
<evidence type="ECO:0000313" key="5">
    <source>
        <dbReference type="EMBL" id="SDO48443.1"/>
    </source>
</evidence>
<reference evidence="5 6" key="1">
    <citation type="submission" date="2016-10" db="EMBL/GenBank/DDBJ databases">
        <authorList>
            <person name="de Groot N.N."/>
        </authorList>
    </citation>
    <scope>NUCLEOTIDE SEQUENCE [LARGE SCALE GENOMIC DNA]</scope>
    <source>
        <strain evidence="5 6">CGMCC 4.2022</strain>
    </source>
</reference>
<dbReference type="STRING" id="310781.SAMN05216259_11035"/>
<keyword evidence="6" id="KW-1185">Reference proteome</keyword>
<keyword evidence="3" id="KW-0804">Transcription</keyword>
<dbReference type="PANTHER" id="PTHR33204:SF18">
    <property type="entry name" value="TRANSCRIPTIONAL REGULATORY PROTEIN"/>
    <property type="match status" value="1"/>
</dbReference>
<dbReference type="InterPro" id="IPR036388">
    <property type="entry name" value="WH-like_DNA-bd_sf"/>
</dbReference>
<proteinExistence type="predicted"/>
<dbReference type="EMBL" id="FNIE01000010">
    <property type="protein sequence ID" value="SDO48443.1"/>
    <property type="molecule type" value="Genomic_DNA"/>
</dbReference>
<sequence>MTGTRIDPRTLAGRPCSIASALELVGDRWALLAVREIGFGNHQFGQIARNTGAPTDRLTARLKGLVAAGVLERRPNPDNPRFQGYHLTRAGRELAPVIRELLRWGDRWAVTEPPQKLWHTVPGDPHGDHELDSVAHCRTCGREVGTGEVRAEFLDPDWDLSGPTDA</sequence>
<gene>
    <name evidence="5" type="ORF">SAMN05216259_11035</name>
</gene>